<name>A0A1H5XYJ3_9FLAO</name>
<keyword evidence="4" id="KW-1185">Reference proteome</keyword>
<evidence type="ECO:0000313" key="4">
    <source>
        <dbReference type="Proteomes" id="UP000236738"/>
    </source>
</evidence>
<sequence>MKMKPKNFSLILAVFAQLLFAQIERAPLQMTENSGFHQIVLSPEIRSASLNNLDFIRIFDSKNTEVPYVVLNTQTSTKSSKNFEILSKNSIPNVSTSIVVLNKDLEKLDELNLKIANTDVVKTYNISGSNDQKEWFGLVDNQTISNLSDENSTFVLRRFSFPLNQYKYLKFTFIDKKSLPVNILEASSETSFQNNSAPIILRNSSQSISTNTERKQSIIKLKFRKPQVIDEIRFNISAPNFYLRNAEISIPKTIVFKGKTQTLIESVGLIQISSKSENTFKISEIFTDELTITIDNQDNLPLEIENVNLYQNPISILVDLKKHEKYAIIINPKLSKPQYDLANVGLNFNQNFPIAKVNSLEKIEKITTKNAEKSFWQTALFMWICILVAILVIGFFAISMVKDLNKK</sequence>
<feature type="transmembrane region" description="Helical" evidence="1">
    <location>
        <begin position="380"/>
        <end position="401"/>
    </location>
</feature>
<organism evidence="3 4">
    <name type="scientific">Halpernia humi</name>
    <dbReference type="NCBI Taxonomy" id="493375"/>
    <lineage>
        <taxon>Bacteria</taxon>
        <taxon>Pseudomonadati</taxon>
        <taxon>Bacteroidota</taxon>
        <taxon>Flavobacteriia</taxon>
        <taxon>Flavobacteriales</taxon>
        <taxon>Weeksellaceae</taxon>
        <taxon>Chryseobacterium group</taxon>
        <taxon>Halpernia</taxon>
    </lineage>
</organism>
<dbReference type="InterPro" id="IPR025060">
    <property type="entry name" value="DUF3999"/>
</dbReference>
<keyword evidence="2" id="KW-0732">Signal</keyword>
<dbReference type="Pfam" id="PF13163">
    <property type="entry name" value="DUF3999"/>
    <property type="match status" value="1"/>
</dbReference>
<feature type="signal peptide" evidence="2">
    <location>
        <begin position="1"/>
        <end position="21"/>
    </location>
</feature>
<keyword evidence="1" id="KW-0472">Membrane</keyword>
<protein>
    <recommendedName>
        <fullName evidence="5">DUF3999 family protein</fullName>
    </recommendedName>
</protein>
<evidence type="ECO:0000256" key="2">
    <source>
        <dbReference type="SAM" id="SignalP"/>
    </source>
</evidence>
<dbReference type="Proteomes" id="UP000236738">
    <property type="component" value="Unassembled WGS sequence"/>
</dbReference>
<accession>A0A1H5XYJ3</accession>
<dbReference type="AlphaFoldDB" id="A0A1H5XYJ3"/>
<keyword evidence="1" id="KW-0812">Transmembrane</keyword>
<gene>
    <name evidence="3" type="ORF">SAMN05421847_1601</name>
</gene>
<evidence type="ECO:0000256" key="1">
    <source>
        <dbReference type="SAM" id="Phobius"/>
    </source>
</evidence>
<feature type="chain" id="PRO_5009289978" description="DUF3999 family protein" evidence="2">
    <location>
        <begin position="22"/>
        <end position="407"/>
    </location>
</feature>
<dbReference type="EMBL" id="FNUS01000003">
    <property type="protein sequence ID" value="SEG16605.1"/>
    <property type="molecule type" value="Genomic_DNA"/>
</dbReference>
<keyword evidence="1" id="KW-1133">Transmembrane helix</keyword>
<evidence type="ECO:0000313" key="3">
    <source>
        <dbReference type="EMBL" id="SEG16605.1"/>
    </source>
</evidence>
<reference evidence="4" key="1">
    <citation type="submission" date="2016-10" db="EMBL/GenBank/DDBJ databases">
        <authorList>
            <person name="Varghese N."/>
            <person name="Submissions S."/>
        </authorList>
    </citation>
    <scope>NUCLEOTIDE SEQUENCE [LARGE SCALE GENOMIC DNA]</scope>
    <source>
        <strain evidence="4">DSM 21580</strain>
    </source>
</reference>
<evidence type="ECO:0008006" key="5">
    <source>
        <dbReference type="Google" id="ProtNLM"/>
    </source>
</evidence>
<proteinExistence type="predicted"/>